<evidence type="ECO:0000313" key="2">
    <source>
        <dbReference type="Proteomes" id="UP001595896"/>
    </source>
</evidence>
<proteinExistence type="predicted"/>
<evidence type="ECO:0000313" key="1">
    <source>
        <dbReference type="EMBL" id="MFC4736559.1"/>
    </source>
</evidence>
<dbReference type="Proteomes" id="UP001595896">
    <property type="component" value="Unassembled WGS sequence"/>
</dbReference>
<gene>
    <name evidence="1" type="ORF">ACFO4L_08205</name>
</gene>
<accession>A0ABV9NYE4</accession>
<protein>
    <submittedName>
        <fullName evidence="1">Uncharacterized protein</fullName>
    </submittedName>
</protein>
<dbReference type="RefSeq" id="WP_377909197.1">
    <property type="nucleotide sequence ID" value="NZ_JBHSGK010000007.1"/>
</dbReference>
<name>A0ABV9NYE4_9BACI</name>
<comment type="caution">
    <text evidence="1">The sequence shown here is derived from an EMBL/GenBank/DDBJ whole genome shotgun (WGS) entry which is preliminary data.</text>
</comment>
<sequence length="74" mass="8345">MQICKLMEYGNDNDSKLILAMANPDIPRIRDRVSKVESSLGKLGIIQFWVQKDGAINISAAKNKNKILKFLNLI</sequence>
<dbReference type="EMBL" id="JBHSGK010000007">
    <property type="protein sequence ID" value="MFC4736559.1"/>
    <property type="molecule type" value="Genomic_DNA"/>
</dbReference>
<organism evidence="1 2">
    <name type="scientific">Bacillus daqingensis</name>
    <dbReference type="NCBI Taxonomy" id="872396"/>
    <lineage>
        <taxon>Bacteria</taxon>
        <taxon>Bacillati</taxon>
        <taxon>Bacillota</taxon>
        <taxon>Bacilli</taxon>
        <taxon>Bacillales</taxon>
        <taxon>Bacillaceae</taxon>
        <taxon>Bacillus</taxon>
    </lineage>
</organism>
<reference evidence="2" key="1">
    <citation type="journal article" date="2019" name="Int. J. Syst. Evol. Microbiol.">
        <title>The Global Catalogue of Microorganisms (GCM) 10K type strain sequencing project: providing services to taxonomists for standard genome sequencing and annotation.</title>
        <authorList>
            <consortium name="The Broad Institute Genomics Platform"/>
            <consortium name="The Broad Institute Genome Sequencing Center for Infectious Disease"/>
            <person name="Wu L."/>
            <person name="Ma J."/>
        </authorList>
    </citation>
    <scope>NUCLEOTIDE SEQUENCE [LARGE SCALE GENOMIC DNA]</scope>
    <source>
        <strain evidence="2">JCM 12165</strain>
    </source>
</reference>
<keyword evidence="2" id="KW-1185">Reference proteome</keyword>